<sequence length="167" mass="18668">MYVQYLPMELEVVNFFGPSEGVGNITRKRELGVNQGVYHRQIQRKRSMIKTCPEFKLLRAFYGKHVVEVLDTLVIDVPNVDVPDTLVVEVHDISVRNVQVLNVEVPSTPIVDQAVKLPNVKVVVGPTHDASVSMPSVGEVGEDNVEGYMFDGLKDDAFDSIPEFEEN</sequence>
<name>A0AAN9Q2A9_CLITE</name>
<organism evidence="1 2">
    <name type="scientific">Clitoria ternatea</name>
    <name type="common">Butterfly pea</name>
    <dbReference type="NCBI Taxonomy" id="43366"/>
    <lineage>
        <taxon>Eukaryota</taxon>
        <taxon>Viridiplantae</taxon>
        <taxon>Streptophyta</taxon>
        <taxon>Embryophyta</taxon>
        <taxon>Tracheophyta</taxon>
        <taxon>Spermatophyta</taxon>
        <taxon>Magnoliopsida</taxon>
        <taxon>eudicotyledons</taxon>
        <taxon>Gunneridae</taxon>
        <taxon>Pentapetalae</taxon>
        <taxon>rosids</taxon>
        <taxon>fabids</taxon>
        <taxon>Fabales</taxon>
        <taxon>Fabaceae</taxon>
        <taxon>Papilionoideae</taxon>
        <taxon>50 kb inversion clade</taxon>
        <taxon>NPAAA clade</taxon>
        <taxon>indigoferoid/millettioid clade</taxon>
        <taxon>Phaseoleae</taxon>
        <taxon>Clitoria</taxon>
    </lineage>
</organism>
<dbReference type="AlphaFoldDB" id="A0AAN9Q2A9"/>
<protein>
    <submittedName>
        <fullName evidence="1">Uncharacterized protein</fullName>
    </submittedName>
</protein>
<proteinExistence type="predicted"/>
<evidence type="ECO:0000313" key="1">
    <source>
        <dbReference type="EMBL" id="KAK7319776.1"/>
    </source>
</evidence>
<gene>
    <name evidence="1" type="ORF">RJT34_04501</name>
</gene>
<accession>A0AAN9Q2A9</accession>
<evidence type="ECO:0000313" key="2">
    <source>
        <dbReference type="Proteomes" id="UP001359559"/>
    </source>
</evidence>
<keyword evidence="2" id="KW-1185">Reference proteome</keyword>
<reference evidence="1 2" key="1">
    <citation type="submission" date="2024-01" db="EMBL/GenBank/DDBJ databases">
        <title>The genomes of 5 underutilized Papilionoideae crops provide insights into root nodulation and disease resistance.</title>
        <authorList>
            <person name="Yuan L."/>
        </authorList>
    </citation>
    <scope>NUCLEOTIDE SEQUENCE [LARGE SCALE GENOMIC DNA]</scope>
    <source>
        <strain evidence="1">LY-2023</strain>
        <tissue evidence="1">Leaf</tissue>
    </source>
</reference>
<dbReference type="Proteomes" id="UP001359559">
    <property type="component" value="Unassembled WGS sequence"/>
</dbReference>
<dbReference type="EMBL" id="JAYKXN010000001">
    <property type="protein sequence ID" value="KAK7319776.1"/>
    <property type="molecule type" value="Genomic_DNA"/>
</dbReference>
<comment type="caution">
    <text evidence="1">The sequence shown here is derived from an EMBL/GenBank/DDBJ whole genome shotgun (WGS) entry which is preliminary data.</text>
</comment>